<dbReference type="EnsemblPlants" id="TraesCS5A02G379100.1">
    <property type="protein sequence ID" value="TraesCS5A02G379100.1"/>
    <property type="gene ID" value="TraesCS5A02G379100"/>
</dbReference>
<evidence type="ECO:0000313" key="3">
    <source>
        <dbReference type="Proteomes" id="UP000019116"/>
    </source>
</evidence>
<dbReference type="Gramene" id="TraesCS5A03G0907600.1">
    <property type="protein sequence ID" value="TraesCS5A03G0907600.1.CDS"/>
    <property type="gene ID" value="TraesCS5A03G0907600"/>
</dbReference>
<dbReference type="Proteomes" id="UP000019116">
    <property type="component" value="Chromosome 5A"/>
</dbReference>
<evidence type="ECO:0000313" key="2">
    <source>
        <dbReference type="EnsemblPlants" id="TraesCS5A02G379100.1"/>
    </source>
</evidence>
<dbReference type="AlphaFoldDB" id="A0A3B6KP41"/>
<dbReference type="Gramene" id="TraesCS5A02G379100.1">
    <property type="protein sequence ID" value="TraesCS5A02G379100.1"/>
    <property type="gene ID" value="TraesCS5A02G379100"/>
</dbReference>
<feature type="compositionally biased region" description="Basic and acidic residues" evidence="1">
    <location>
        <begin position="75"/>
        <end position="84"/>
    </location>
</feature>
<accession>A0A3B6KP41</accession>
<keyword evidence="3" id="KW-1185">Reference proteome</keyword>
<organism evidence="2">
    <name type="scientific">Triticum aestivum</name>
    <name type="common">Wheat</name>
    <dbReference type="NCBI Taxonomy" id="4565"/>
    <lineage>
        <taxon>Eukaryota</taxon>
        <taxon>Viridiplantae</taxon>
        <taxon>Streptophyta</taxon>
        <taxon>Embryophyta</taxon>
        <taxon>Tracheophyta</taxon>
        <taxon>Spermatophyta</taxon>
        <taxon>Magnoliopsida</taxon>
        <taxon>Liliopsida</taxon>
        <taxon>Poales</taxon>
        <taxon>Poaceae</taxon>
        <taxon>BOP clade</taxon>
        <taxon>Pooideae</taxon>
        <taxon>Triticodae</taxon>
        <taxon>Triticeae</taxon>
        <taxon>Triticinae</taxon>
        <taxon>Triticum</taxon>
    </lineage>
</organism>
<feature type="region of interest" description="Disordered" evidence="1">
    <location>
        <begin position="75"/>
        <end position="96"/>
    </location>
</feature>
<name>A0A3B6KP41_WHEAT</name>
<reference evidence="2" key="2">
    <citation type="submission" date="2018-10" db="UniProtKB">
        <authorList>
            <consortium name="EnsemblPlants"/>
        </authorList>
    </citation>
    <scope>IDENTIFICATION</scope>
</reference>
<sequence>MPLEDMEAPNLCQPHLGDTSTRDPLADISNVDHHFRMTAMPVQGTADTIHDDEEHNMTSSIEKRDIINARRRAAYKEKKEKEDAPIMYHHKNKGIR</sequence>
<feature type="region of interest" description="Disordered" evidence="1">
    <location>
        <begin position="1"/>
        <end position="25"/>
    </location>
</feature>
<proteinExistence type="predicted"/>
<protein>
    <submittedName>
        <fullName evidence="2">Uncharacterized protein</fullName>
    </submittedName>
</protein>
<reference evidence="2" key="1">
    <citation type="submission" date="2018-08" db="EMBL/GenBank/DDBJ databases">
        <authorList>
            <person name="Rossello M."/>
        </authorList>
    </citation>
    <scope>NUCLEOTIDE SEQUENCE [LARGE SCALE GENOMIC DNA]</scope>
    <source>
        <strain evidence="2">cv. Chinese Spring</strain>
    </source>
</reference>
<evidence type="ECO:0000256" key="1">
    <source>
        <dbReference type="SAM" id="MobiDB-lite"/>
    </source>
</evidence>